<proteinExistence type="inferred from homology"/>
<protein>
    <submittedName>
        <fullName evidence="12">Protein YLS7-like</fullName>
    </submittedName>
</protein>
<dbReference type="GeneID" id="111290214"/>
<organism evidence="11 12">
    <name type="scientific">Durio zibethinus</name>
    <name type="common">Durian</name>
    <dbReference type="NCBI Taxonomy" id="66656"/>
    <lineage>
        <taxon>Eukaryota</taxon>
        <taxon>Viridiplantae</taxon>
        <taxon>Streptophyta</taxon>
        <taxon>Embryophyta</taxon>
        <taxon>Tracheophyta</taxon>
        <taxon>Spermatophyta</taxon>
        <taxon>Magnoliopsida</taxon>
        <taxon>eudicotyledons</taxon>
        <taxon>Gunneridae</taxon>
        <taxon>Pentapetalae</taxon>
        <taxon>rosids</taxon>
        <taxon>malvids</taxon>
        <taxon>Malvales</taxon>
        <taxon>Malvaceae</taxon>
        <taxon>Helicteroideae</taxon>
        <taxon>Durio</taxon>
    </lineage>
</organism>
<name>A0A6P5YAB5_DURZI</name>
<evidence type="ECO:0000256" key="6">
    <source>
        <dbReference type="ARBA" id="ARBA00023136"/>
    </source>
</evidence>
<dbReference type="GO" id="GO:0016020">
    <property type="term" value="C:membrane"/>
    <property type="evidence" value="ECO:0007669"/>
    <property type="project" value="UniProtKB-SubCell"/>
</dbReference>
<feature type="transmembrane region" description="Helical" evidence="8">
    <location>
        <begin position="202"/>
        <end position="223"/>
    </location>
</feature>
<evidence type="ECO:0000256" key="8">
    <source>
        <dbReference type="SAM" id="Phobius"/>
    </source>
</evidence>
<evidence type="ECO:0000259" key="10">
    <source>
        <dbReference type="Pfam" id="PF14416"/>
    </source>
</evidence>
<dbReference type="KEGG" id="dzi:111290214"/>
<feature type="region of interest" description="Disordered" evidence="7">
    <location>
        <begin position="294"/>
        <end position="359"/>
    </location>
</feature>
<feature type="compositionally biased region" description="Basic and acidic residues" evidence="7">
    <location>
        <begin position="316"/>
        <end position="327"/>
    </location>
</feature>
<gene>
    <name evidence="12" type="primary">LOC111290214</name>
</gene>
<dbReference type="InterPro" id="IPR029962">
    <property type="entry name" value="TBL"/>
</dbReference>
<dbReference type="Proteomes" id="UP000515121">
    <property type="component" value="Unplaced"/>
</dbReference>
<comment type="similarity">
    <text evidence="2">Belongs to the PC-esterase family. TBL subfamily.</text>
</comment>
<dbReference type="OrthoDB" id="630188at2759"/>
<feature type="domain" description="Trichome birefringence-like N-terminal" evidence="10">
    <location>
        <begin position="363"/>
        <end position="415"/>
    </location>
</feature>
<dbReference type="GO" id="GO:0016413">
    <property type="term" value="F:O-acetyltransferase activity"/>
    <property type="evidence" value="ECO:0007669"/>
    <property type="project" value="InterPro"/>
</dbReference>
<keyword evidence="4" id="KW-0735">Signal-anchor</keyword>
<feature type="compositionally biased region" description="Low complexity" evidence="7">
    <location>
        <begin position="347"/>
        <end position="359"/>
    </location>
</feature>
<evidence type="ECO:0000256" key="1">
    <source>
        <dbReference type="ARBA" id="ARBA00004167"/>
    </source>
</evidence>
<dbReference type="RefSeq" id="XP_022737290.1">
    <property type="nucleotide sequence ID" value="XM_022881555.1"/>
</dbReference>
<keyword evidence="6 8" id="KW-0472">Membrane</keyword>
<evidence type="ECO:0000256" key="4">
    <source>
        <dbReference type="ARBA" id="ARBA00022968"/>
    </source>
</evidence>
<dbReference type="PANTHER" id="PTHR32285">
    <property type="entry name" value="PROTEIN TRICHOME BIREFRINGENCE-LIKE 9-RELATED"/>
    <property type="match status" value="1"/>
</dbReference>
<feature type="compositionally biased region" description="Basic and acidic residues" evidence="7">
    <location>
        <begin position="296"/>
        <end position="308"/>
    </location>
</feature>
<evidence type="ECO:0000313" key="11">
    <source>
        <dbReference type="Proteomes" id="UP000515121"/>
    </source>
</evidence>
<dbReference type="Pfam" id="PF14416">
    <property type="entry name" value="PMR5N"/>
    <property type="match status" value="1"/>
</dbReference>
<reference evidence="12" key="1">
    <citation type="submission" date="2025-08" db="UniProtKB">
        <authorList>
            <consortium name="RefSeq"/>
        </authorList>
    </citation>
    <scope>IDENTIFICATION</scope>
    <source>
        <tissue evidence="12">Fruit stalk</tissue>
    </source>
</reference>
<dbReference type="InterPro" id="IPR026057">
    <property type="entry name" value="TBL_C"/>
</dbReference>
<keyword evidence="11" id="KW-1185">Reference proteome</keyword>
<evidence type="ECO:0000256" key="5">
    <source>
        <dbReference type="ARBA" id="ARBA00022989"/>
    </source>
</evidence>
<dbReference type="GO" id="GO:0005794">
    <property type="term" value="C:Golgi apparatus"/>
    <property type="evidence" value="ECO:0007669"/>
    <property type="project" value="TreeGrafter"/>
</dbReference>
<feature type="domain" description="Trichome birefringence-like C-terminal" evidence="9">
    <location>
        <begin position="416"/>
        <end position="709"/>
    </location>
</feature>
<evidence type="ECO:0000259" key="9">
    <source>
        <dbReference type="Pfam" id="PF13839"/>
    </source>
</evidence>
<keyword evidence="3 8" id="KW-0812">Transmembrane</keyword>
<dbReference type="Pfam" id="PF13839">
    <property type="entry name" value="PC-Esterase"/>
    <property type="match status" value="1"/>
</dbReference>
<evidence type="ECO:0000256" key="2">
    <source>
        <dbReference type="ARBA" id="ARBA00007727"/>
    </source>
</evidence>
<dbReference type="AlphaFoldDB" id="A0A6P5YAB5"/>
<dbReference type="PANTHER" id="PTHR32285:SF18">
    <property type="entry name" value="PROTEIN TRICHOME BIREFRINGENCE-LIKE 18"/>
    <property type="match status" value="1"/>
</dbReference>
<feature type="region of interest" description="Disordered" evidence="7">
    <location>
        <begin position="662"/>
        <end position="688"/>
    </location>
</feature>
<evidence type="ECO:0000256" key="7">
    <source>
        <dbReference type="SAM" id="MobiDB-lite"/>
    </source>
</evidence>
<evidence type="ECO:0000256" key="3">
    <source>
        <dbReference type="ARBA" id="ARBA00022692"/>
    </source>
</evidence>
<sequence length="723" mass="81186">MEETRVVIQKEEKIKLEILRRNENVLGMHGYGDVENWKTGSVGSQVIYQLYLLSGGEIVKYKATRELQGTRETRIGGGILVSPSSCAVLRFVKRIFQISSIREEDSINFRKVFSLFVCGKEKTVWALQTDSHAFRSLLLVGHFQKHYFSDSSKEHFNHRQLVGLSAKVSCLTILCRTFPKKETTTLASPKGFPKMAAFSRSLSSIAASVVLLAMFLIFASCLLPSYPISSTVKGYFYGVDRKIVLPASTFDQRADKDVDYNHNNSSSGSNLELHTMSSNSTVVDNNENAQVSIRSSVDKDSLPSESNKELPSSPKGSDDSKDNEMPEKPVALSELSPRSTEKEVDTSSSASGNASEGNSVASGCDLYHGNWFYDPQGPLYTNNSCPVLTQMQNCQGNGRTDKEYENWRWKPSKCDLPRFDAKKFLELMRGKTLAFIGDSVARNQMESMLCLLWQVEVPKNQGNRRMQRWYFRSTSVMIVRIWSSWLVHQTSENFDFAPEGVTKLHLDAPDNNFMEFIPKFDVIVISSGHWFAKQSVYILSNEIVGGQLWWPDRSRPMKVNNIDAFGISIETILSAIVTHPNYTGLTIVRSFSPDHYEGGAWNTGGSCTGKVKPLATGELVENGFTNIMHNKQLTGFERAVKKATNKSKLRLMDITEAFGYRHDGHPGPYRNPDPNKITKRGPDGKPPPQDCLHWCMPGPVDTWNELVLEIVTREFEGDQNFSS</sequence>
<evidence type="ECO:0000313" key="12">
    <source>
        <dbReference type="RefSeq" id="XP_022737290.1"/>
    </source>
</evidence>
<dbReference type="InterPro" id="IPR025846">
    <property type="entry name" value="TBL_N"/>
</dbReference>
<comment type="subcellular location">
    <subcellularLocation>
        <location evidence="1">Membrane</location>
        <topology evidence="1">Single-pass membrane protein</topology>
    </subcellularLocation>
</comment>
<accession>A0A6P5YAB5</accession>
<keyword evidence="5 8" id="KW-1133">Transmembrane helix</keyword>